<keyword evidence="1" id="KW-0812">Transmembrane</keyword>
<keyword evidence="3" id="KW-1185">Reference proteome</keyword>
<accession>A0ABX1GFH7</accession>
<feature type="transmembrane region" description="Helical" evidence="1">
    <location>
        <begin position="60"/>
        <end position="83"/>
    </location>
</feature>
<dbReference type="RefSeq" id="WP_168449497.1">
    <property type="nucleotide sequence ID" value="NZ_JAAWWK010000002.1"/>
</dbReference>
<keyword evidence="1" id="KW-1133">Transmembrane helix</keyword>
<proteinExistence type="predicted"/>
<organism evidence="2 3">
    <name type="scientific">Spongiibacter thalassae</name>
    <dbReference type="NCBI Taxonomy" id="2721624"/>
    <lineage>
        <taxon>Bacteria</taxon>
        <taxon>Pseudomonadati</taxon>
        <taxon>Pseudomonadota</taxon>
        <taxon>Gammaproteobacteria</taxon>
        <taxon>Cellvibrionales</taxon>
        <taxon>Spongiibacteraceae</taxon>
        <taxon>Spongiibacter</taxon>
    </lineage>
</organism>
<evidence type="ECO:0000256" key="1">
    <source>
        <dbReference type="SAM" id="Phobius"/>
    </source>
</evidence>
<protein>
    <recommendedName>
        <fullName evidence="4">DUF1269 domain-containing protein</fullName>
    </recommendedName>
</protein>
<comment type="caution">
    <text evidence="2">The sequence shown here is derived from an EMBL/GenBank/DDBJ whole genome shotgun (WGS) entry which is preliminary data.</text>
</comment>
<evidence type="ECO:0000313" key="3">
    <source>
        <dbReference type="Proteomes" id="UP000765845"/>
    </source>
</evidence>
<feature type="transmembrane region" description="Helical" evidence="1">
    <location>
        <begin position="89"/>
        <end position="108"/>
    </location>
</feature>
<evidence type="ECO:0008006" key="4">
    <source>
        <dbReference type="Google" id="ProtNLM"/>
    </source>
</evidence>
<evidence type="ECO:0000313" key="2">
    <source>
        <dbReference type="EMBL" id="NKI16959.1"/>
    </source>
</evidence>
<gene>
    <name evidence="2" type="ORF">HCU74_05940</name>
</gene>
<sequence>MKRLVYKVEDVATLKEVGAMVNQPHLLGWRISVVSDRPADVAAANMRNMSLLRRSDVLSFGWRGGLWGGVSSVLAILLIGGLYGNGDGFAQQVLLVALPLCCVFFGAWEGGFLGLTKVNPGLRPFMAQVEAGAFIVIVDVRPEDERLVKKLMGLCGSEQLAEYCSRIWTLRGPTRPRRGAS</sequence>
<reference evidence="2 3" key="1">
    <citation type="submission" date="2020-04" db="EMBL/GenBank/DDBJ databases">
        <authorList>
            <person name="Yoon J."/>
        </authorList>
    </citation>
    <scope>NUCLEOTIDE SEQUENCE [LARGE SCALE GENOMIC DNA]</scope>
    <source>
        <strain evidence="2 3">KMU-166</strain>
    </source>
</reference>
<dbReference type="EMBL" id="JAAWWK010000002">
    <property type="protein sequence ID" value="NKI16959.1"/>
    <property type="molecule type" value="Genomic_DNA"/>
</dbReference>
<dbReference type="Proteomes" id="UP000765845">
    <property type="component" value="Unassembled WGS sequence"/>
</dbReference>
<keyword evidence="1" id="KW-0472">Membrane</keyword>
<name>A0ABX1GFH7_9GAMM</name>